<dbReference type="PANTHER" id="PTHR16305:SF28">
    <property type="entry name" value="GUANYLATE CYCLASE DOMAIN-CONTAINING PROTEIN"/>
    <property type="match status" value="1"/>
</dbReference>
<dbReference type="Pfam" id="PF00211">
    <property type="entry name" value="Guanylate_cyc"/>
    <property type="match status" value="1"/>
</dbReference>
<dbReference type="GO" id="GO:0009190">
    <property type="term" value="P:cyclic nucleotide biosynthetic process"/>
    <property type="evidence" value="ECO:0007669"/>
    <property type="project" value="InterPro"/>
</dbReference>
<gene>
    <name evidence="5" type="ORF">DLJ46_10170</name>
</gene>
<sequence>MRMSTLAGEVLGTAHWPVPEERRTVTVLFADIVGSTGLVERLDPEDVRALQRAYFDTVAGVLRRWNGVVEKYIGDAVMALFGVPGSDGFDAYRAVRAGLEIQQALDRRAPAGIRLRIRVGVATGEALVDLAATRDGGHGTASGAVITTAARLQEYAPPGGVVVCAATQRATAGLVEQRPLASMTVAGKALPLDVWRVTGVARPRPGRHHGPLIGRRRELATAVDDITGAVRDRRPRWVSLVGPTGSGRSRLLHELARAVPTVDGTPVRWCFAHCPPYPKGDLAPLADMVRAFAGVRDSDCPTTVRRRLAAAFDGHLPSTRLPALAELLTTPEDAAVAAHGAEVWREALLALAAEQPLVVAVDDLDRAAPPLNRFLHRLFTAATERGLPLAVVATHGPGWANLLPGGADRRRVVPLAPLGTVESGRLLRHLLSRVGRPAALARDLLPLVGGNPAAAEAYVRALDEDGDTPGAGVPDAVRRMVDARLDRLDGDQRAVLMAAATLGAGFAAPAIERLLDWAPGRAEPVLRQLLAGGLLRPTRGGYAVSEPVVGRVAHDRLPRALRREFARRAVLLAALDAPRPIDPMTQPEAVPASAQPAGVVPRQRRAARNRAVAGGAAQRPVLVRQAGEPPAPTSGRDDRSRPGPMAVTTAQRETRGPDQLPDAHVPERTVAPATATRIRSATAPMRRRRREPAAVPRPLPLVAA</sequence>
<dbReference type="GO" id="GO:0004016">
    <property type="term" value="F:adenylate cyclase activity"/>
    <property type="evidence" value="ECO:0007669"/>
    <property type="project" value="TreeGrafter"/>
</dbReference>
<feature type="compositionally biased region" description="Low complexity" evidence="3">
    <location>
        <begin position="609"/>
        <end position="619"/>
    </location>
</feature>
<dbReference type="SMART" id="SM00044">
    <property type="entry name" value="CYCc"/>
    <property type="match status" value="1"/>
</dbReference>
<dbReference type="PANTHER" id="PTHR16305">
    <property type="entry name" value="TESTICULAR SOLUBLE ADENYLYL CYCLASE"/>
    <property type="match status" value="1"/>
</dbReference>
<dbReference type="EMBL" id="QGSV01000145">
    <property type="protein sequence ID" value="PWU49116.1"/>
    <property type="molecule type" value="Genomic_DNA"/>
</dbReference>
<keyword evidence="2" id="KW-0067">ATP-binding</keyword>
<feature type="region of interest" description="Disordered" evidence="3">
    <location>
        <begin position="581"/>
        <end position="704"/>
    </location>
</feature>
<dbReference type="SUPFAM" id="SSF55073">
    <property type="entry name" value="Nucleotide cyclase"/>
    <property type="match status" value="1"/>
</dbReference>
<name>A0A317K7M6_9ACTN</name>
<protein>
    <submittedName>
        <fullName evidence="5">Adenylyl cyclase</fullName>
    </submittedName>
</protein>
<accession>A0A317K7M6</accession>
<evidence type="ECO:0000313" key="6">
    <source>
        <dbReference type="Proteomes" id="UP000245683"/>
    </source>
</evidence>
<dbReference type="InterPro" id="IPR029787">
    <property type="entry name" value="Nucleotide_cyclase"/>
</dbReference>
<dbReference type="CDD" id="cd07302">
    <property type="entry name" value="CHD"/>
    <property type="match status" value="1"/>
</dbReference>
<dbReference type="SUPFAM" id="SSF52540">
    <property type="entry name" value="P-loop containing nucleoside triphosphate hydrolases"/>
    <property type="match status" value="1"/>
</dbReference>
<dbReference type="Pfam" id="PF13191">
    <property type="entry name" value="AAA_16"/>
    <property type="match status" value="1"/>
</dbReference>
<dbReference type="GO" id="GO:0005737">
    <property type="term" value="C:cytoplasm"/>
    <property type="evidence" value="ECO:0007669"/>
    <property type="project" value="TreeGrafter"/>
</dbReference>
<feature type="compositionally biased region" description="Pro residues" evidence="3">
    <location>
        <begin position="695"/>
        <end position="704"/>
    </location>
</feature>
<keyword evidence="6" id="KW-1185">Reference proteome</keyword>
<evidence type="ECO:0000256" key="2">
    <source>
        <dbReference type="ARBA" id="ARBA00022840"/>
    </source>
</evidence>
<dbReference type="InterPro" id="IPR027417">
    <property type="entry name" value="P-loop_NTPase"/>
</dbReference>
<dbReference type="GO" id="GO:0005524">
    <property type="term" value="F:ATP binding"/>
    <property type="evidence" value="ECO:0007669"/>
    <property type="project" value="UniProtKB-KW"/>
</dbReference>
<dbReference type="Gene3D" id="3.40.50.300">
    <property type="entry name" value="P-loop containing nucleotide triphosphate hydrolases"/>
    <property type="match status" value="1"/>
</dbReference>
<comment type="caution">
    <text evidence="5">The sequence shown here is derived from an EMBL/GenBank/DDBJ whole genome shotgun (WGS) entry which is preliminary data.</text>
</comment>
<reference evidence="6" key="1">
    <citation type="submission" date="2018-05" db="EMBL/GenBank/DDBJ databases">
        <title>Micromonospora globispora sp. nov. and Micromonospora rugosa sp. nov., isolated from marine sediment.</title>
        <authorList>
            <person name="Carro L."/>
            <person name="Aysel V."/>
            <person name="Cetin D."/>
            <person name="Igual J.M."/>
            <person name="Klenk H.-P."/>
            <person name="Trujillo M.E."/>
            <person name="Sahin N."/>
        </authorList>
    </citation>
    <scope>NUCLEOTIDE SEQUENCE [LARGE SCALE GENOMIC DNA]</scope>
    <source>
        <strain evidence="6">S2904</strain>
    </source>
</reference>
<evidence type="ECO:0000259" key="4">
    <source>
        <dbReference type="PROSITE" id="PS50125"/>
    </source>
</evidence>
<dbReference type="OrthoDB" id="5476461at2"/>
<feature type="domain" description="Guanylate cyclase" evidence="4">
    <location>
        <begin position="26"/>
        <end position="153"/>
    </location>
</feature>
<dbReference type="GO" id="GO:0035556">
    <property type="term" value="P:intracellular signal transduction"/>
    <property type="evidence" value="ECO:0007669"/>
    <property type="project" value="InterPro"/>
</dbReference>
<dbReference type="RefSeq" id="WP_109944404.1">
    <property type="nucleotide sequence ID" value="NZ_QGSV01000145.1"/>
</dbReference>
<dbReference type="InterPro" id="IPR041664">
    <property type="entry name" value="AAA_16"/>
</dbReference>
<dbReference type="Gene3D" id="3.30.70.1230">
    <property type="entry name" value="Nucleotide cyclase"/>
    <property type="match status" value="1"/>
</dbReference>
<dbReference type="InterPro" id="IPR001054">
    <property type="entry name" value="A/G_cyclase"/>
</dbReference>
<evidence type="ECO:0000313" key="5">
    <source>
        <dbReference type="EMBL" id="PWU49116.1"/>
    </source>
</evidence>
<organism evidence="5 6">
    <name type="scientific">Micromonospora globispora</name>
    <dbReference type="NCBI Taxonomy" id="1450148"/>
    <lineage>
        <taxon>Bacteria</taxon>
        <taxon>Bacillati</taxon>
        <taxon>Actinomycetota</taxon>
        <taxon>Actinomycetes</taxon>
        <taxon>Micromonosporales</taxon>
        <taxon>Micromonosporaceae</taxon>
        <taxon>Micromonospora</taxon>
    </lineage>
</organism>
<keyword evidence="1" id="KW-0547">Nucleotide-binding</keyword>
<dbReference type="AlphaFoldDB" id="A0A317K7M6"/>
<evidence type="ECO:0000256" key="3">
    <source>
        <dbReference type="SAM" id="MobiDB-lite"/>
    </source>
</evidence>
<evidence type="ECO:0000256" key="1">
    <source>
        <dbReference type="ARBA" id="ARBA00022741"/>
    </source>
</evidence>
<proteinExistence type="predicted"/>
<dbReference type="PROSITE" id="PS50125">
    <property type="entry name" value="GUANYLATE_CYCLASE_2"/>
    <property type="match status" value="1"/>
</dbReference>
<dbReference type="Proteomes" id="UP000245683">
    <property type="component" value="Unassembled WGS sequence"/>
</dbReference>